<dbReference type="GO" id="GO:0019432">
    <property type="term" value="P:triglyceride biosynthetic process"/>
    <property type="evidence" value="ECO:0007669"/>
    <property type="project" value="TreeGrafter"/>
</dbReference>
<keyword evidence="1" id="KW-0812">Transmembrane</keyword>
<proteinExistence type="predicted"/>
<dbReference type="Gene3D" id="3.30.559.10">
    <property type="entry name" value="Chloramphenicol acetyltransferase-like domain"/>
    <property type="match status" value="1"/>
</dbReference>
<dbReference type="GO" id="GO:0008374">
    <property type="term" value="F:O-acyltransferase activity"/>
    <property type="evidence" value="ECO:0007669"/>
    <property type="project" value="InterPro"/>
</dbReference>
<keyword evidence="4" id="KW-1185">Reference proteome</keyword>
<keyword evidence="1" id="KW-1133">Transmembrane helix</keyword>
<comment type="caution">
    <text evidence="3">The sequence shown here is derived from an EMBL/GenBank/DDBJ whole genome shotgun (WGS) entry which is preliminary data.</text>
</comment>
<gene>
    <name evidence="3" type="ORF">SK128_005269</name>
</gene>
<dbReference type="PANTHER" id="PTHR31650">
    <property type="entry name" value="O-ACYLTRANSFERASE (WSD1-LIKE) FAMILY PROTEIN"/>
    <property type="match status" value="1"/>
</dbReference>
<feature type="domain" description="O-acyltransferase WSD1 C-terminal" evidence="2">
    <location>
        <begin position="299"/>
        <end position="441"/>
    </location>
</feature>
<name>A0AAN8XEI3_HALRR</name>
<dbReference type="EMBL" id="JAXCGZ010003889">
    <property type="protein sequence ID" value="KAK7082797.1"/>
    <property type="molecule type" value="Genomic_DNA"/>
</dbReference>
<dbReference type="Proteomes" id="UP001381693">
    <property type="component" value="Unassembled WGS sequence"/>
</dbReference>
<evidence type="ECO:0000259" key="2">
    <source>
        <dbReference type="Pfam" id="PF06974"/>
    </source>
</evidence>
<protein>
    <recommendedName>
        <fullName evidence="2">O-acyltransferase WSD1 C-terminal domain-containing protein</fullName>
    </recommendedName>
</protein>
<dbReference type="AlphaFoldDB" id="A0AAN8XEI3"/>
<organism evidence="3 4">
    <name type="scientific">Halocaridina rubra</name>
    <name type="common">Hawaiian red shrimp</name>
    <dbReference type="NCBI Taxonomy" id="373956"/>
    <lineage>
        <taxon>Eukaryota</taxon>
        <taxon>Metazoa</taxon>
        <taxon>Ecdysozoa</taxon>
        <taxon>Arthropoda</taxon>
        <taxon>Crustacea</taxon>
        <taxon>Multicrustacea</taxon>
        <taxon>Malacostraca</taxon>
        <taxon>Eumalacostraca</taxon>
        <taxon>Eucarida</taxon>
        <taxon>Decapoda</taxon>
        <taxon>Pleocyemata</taxon>
        <taxon>Caridea</taxon>
        <taxon>Atyoidea</taxon>
        <taxon>Atyidae</taxon>
        <taxon>Halocaridina</taxon>
    </lineage>
</organism>
<keyword evidence="1" id="KW-0472">Membrane</keyword>
<dbReference type="InterPro" id="IPR009721">
    <property type="entry name" value="O-acyltransferase_WSD1_C"/>
</dbReference>
<reference evidence="3 4" key="1">
    <citation type="submission" date="2023-11" db="EMBL/GenBank/DDBJ databases">
        <title>Halocaridina rubra genome assembly.</title>
        <authorList>
            <person name="Smith C."/>
        </authorList>
    </citation>
    <scope>NUCLEOTIDE SEQUENCE [LARGE SCALE GENOMIC DNA]</scope>
    <source>
        <strain evidence="3">EP-1</strain>
        <tissue evidence="3">Whole</tissue>
    </source>
</reference>
<evidence type="ECO:0000313" key="4">
    <source>
        <dbReference type="Proteomes" id="UP001381693"/>
    </source>
</evidence>
<dbReference type="PANTHER" id="PTHR31650:SF1">
    <property type="entry name" value="WAX ESTER SYNTHASE_DIACYLGLYCEROL ACYLTRANSFERASE 4-RELATED"/>
    <property type="match status" value="1"/>
</dbReference>
<dbReference type="InterPro" id="IPR045034">
    <property type="entry name" value="O-acyltransferase_WSD1-like"/>
</dbReference>
<sequence length="452" mass="49947">MDGVWGLETQESRPFIIIGLLLNGFPDAEKIRNYISDKILNVLDEKGNYKFKKFRQTFSKKYGYYIWRDIRSFDIHDHVRVIDLRSFYKDHSEDLILKGQNLESKEHEEASRKHADSLLHRFLSEGSATTLSTESPPWEVLLLVRGDGRYNVVIRIHHAIGDGISLMRLCVETLVDSPIKLPAVGPRIGNIFVGIAMMIWSALMLPFGLMQVALNFDQNSLHGCSLSGKKIIASSRGLPLSVLKQIKTAAGATVNDVLMSCLSAALSKHFTRLSEDIGSVTAVVPVSFHDLRSPQSLTNQFSVATVKLPASHTHSPTSRLSSTKILLDGMKRDPTLMAVFSVVKAISGVLPASVSELLLSGQGVTVAASNVPGPREEITIWGDRVEDIHFWVPNRALVGVGFSFASYKGVVNVGLNVDSALLQSQLEAQQLLEDIEAEMYTLSDHLNTSRRK</sequence>
<dbReference type="Pfam" id="PF06974">
    <property type="entry name" value="WS_DGAT_C"/>
    <property type="match status" value="1"/>
</dbReference>
<feature type="transmembrane region" description="Helical" evidence="1">
    <location>
        <begin position="188"/>
        <end position="209"/>
    </location>
</feature>
<evidence type="ECO:0000256" key="1">
    <source>
        <dbReference type="SAM" id="Phobius"/>
    </source>
</evidence>
<dbReference type="InterPro" id="IPR023213">
    <property type="entry name" value="CAT-like_dom_sf"/>
</dbReference>
<accession>A0AAN8XEI3</accession>
<evidence type="ECO:0000313" key="3">
    <source>
        <dbReference type="EMBL" id="KAK7082797.1"/>
    </source>
</evidence>
<dbReference type="GO" id="GO:0005886">
    <property type="term" value="C:plasma membrane"/>
    <property type="evidence" value="ECO:0007669"/>
    <property type="project" value="TreeGrafter"/>
</dbReference>
<dbReference type="SUPFAM" id="SSF52777">
    <property type="entry name" value="CoA-dependent acyltransferases"/>
    <property type="match status" value="1"/>
</dbReference>